<dbReference type="EMBL" id="CP013862">
    <property type="protein sequence ID" value="ALX50448.1"/>
    <property type="molecule type" value="Genomic_DNA"/>
</dbReference>
<keyword evidence="1" id="KW-0175">Coiled coil</keyword>
<protein>
    <submittedName>
        <fullName evidence="2">Uncharacterized protein</fullName>
    </submittedName>
</protein>
<gene>
    <name evidence="2" type="ORF">AOX59_18800</name>
</gene>
<evidence type="ECO:0000313" key="2">
    <source>
        <dbReference type="EMBL" id="ALX50448.1"/>
    </source>
</evidence>
<accession>A0A0U3WBP8</accession>
<evidence type="ECO:0000313" key="3">
    <source>
        <dbReference type="Proteomes" id="UP000050331"/>
    </source>
</evidence>
<reference evidence="2 3" key="1">
    <citation type="submission" date="2016-01" db="EMBL/GenBank/DDBJ databases">
        <title>Complete genome sequence of strain Lentibacillus amyloliquefaciens LAM0015T isolated from saline sediment.</title>
        <authorList>
            <person name="Wang J.-L."/>
            <person name="He M.-X."/>
        </authorList>
    </citation>
    <scope>NUCLEOTIDE SEQUENCE [LARGE SCALE GENOMIC DNA]</scope>
    <source>
        <strain evidence="2 3">LAM0015</strain>
    </source>
</reference>
<keyword evidence="3" id="KW-1185">Reference proteome</keyword>
<dbReference type="Proteomes" id="UP000050331">
    <property type="component" value="Chromosome"/>
</dbReference>
<dbReference type="STRING" id="1472767.AOX59_18800"/>
<name>A0A0U3WBP8_9BACI</name>
<dbReference type="RefSeq" id="WP_068447982.1">
    <property type="nucleotide sequence ID" value="NZ_CP013862.1"/>
</dbReference>
<organism evidence="2 3">
    <name type="scientific">Lentibacillus amyloliquefaciens</name>
    <dbReference type="NCBI Taxonomy" id="1472767"/>
    <lineage>
        <taxon>Bacteria</taxon>
        <taxon>Bacillati</taxon>
        <taxon>Bacillota</taxon>
        <taxon>Bacilli</taxon>
        <taxon>Bacillales</taxon>
        <taxon>Bacillaceae</taxon>
        <taxon>Lentibacillus</taxon>
    </lineage>
</organism>
<dbReference type="AlphaFoldDB" id="A0A0U3WBP8"/>
<evidence type="ECO:0000256" key="1">
    <source>
        <dbReference type="SAM" id="Coils"/>
    </source>
</evidence>
<dbReference type="KEGG" id="lao:AOX59_18800"/>
<feature type="coiled-coil region" evidence="1">
    <location>
        <begin position="4"/>
        <end position="87"/>
    </location>
</feature>
<proteinExistence type="predicted"/>
<sequence>MRLNRAIQKSITGEQRRIEQLESENEAKREGINELEERIEGLSYDIYQLDSENKESENRLSRTKYELDLSYEVNERLKSENERLREALKEIAGFSLASNDLIAVSALKEEKRIARQALRGDSK</sequence>